<dbReference type="Proteomes" id="UP000076501">
    <property type="component" value="Unassembled WGS sequence"/>
</dbReference>
<comment type="caution">
    <text evidence="1">The sequence shown here is derived from an EMBL/GenBank/DDBJ whole genome shotgun (WGS) entry which is preliminary data.</text>
</comment>
<accession>A0A164DTF9</accession>
<name>A0A164DTF9_BACCE</name>
<reference evidence="1 2" key="1">
    <citation type="submission" date="2015-09" db="EMBL/GenBank/DDBJ databases">
        <title>Bacillus cereus food isolates.</title>
        <authorList>
            <person name="Boekhorst J."/>
        </authorList>
    </citation>
    <scope>NUCLEOTIDE SEQUENCE [LARGE SCALE GENOMIC DNA]</scope>
    <source>
        <strain evidence="1 2">B4082</strain>
    </source>
</reference>
<proteinExistence type="predicted"/>
<evidence type="ECO:0000313" key="1">
    <source>
        <dbReference type="EMBL" id="KZD30802.1"/>
    </source>
</evidence>
<dbReference type="AlphaFoldDB" id="A0A164DTF9"/>
<dbReference type="PATRIC" id="fig|1396.539.peg.5449"/>
<gene>
    <name evidence="1" type="ORF">B4082_3752</name>
</gene>
<sequence>MSLQEEEQNKYIIGTFGEMEIDFLVQYFLSFGKKINIIFPEILRSKYKEYLKEILVNCYEIENSSPTD</sequence>
<evidence type="ECO:0000313" key="2">
    <source>
        <dbReference type="Proteomes" id="UP000076501"/>
    </source>
</evidence>
<protein>
    <recommendedName>
        <fullName evidence="3">WYL domain-containing protein</fullName>
    </recommendedName>
</protein>
<evidence type="ECO:0008006" key="3">
    <source>
        <dbReference type="Google" id="ProtNLM"/>
    </source>
</evidence>
<dbReference type="EMBL" id="LJKA01000060">
    <property type="protein sequence ID" value="KZD30802.1"/>
    <property type="molecule type" value="Genomic_DNA"/>
</dbReference>
<organism evidence="1 2">
    <name type="scientific">Bacillus cereus</name>
    <dbReference type="NCBI Taxonomy" id="1396"/>
    <lineage>
        <taxon>Bacteria</taxon>
        <taxon>Bacillati</taxon>
        <taxon>Bacillota</taxon>
        <taxon>Bacilli</taxon>
        <taxon>Bacillales</taxon>
        <taxon>Bacillaceae</taxon>
        <taxon>Bacillus</taxon>
        <taxon>Bacillus cereus group</taxon>
    </lineage>
</organism>